<organism evidence="10 11">
    <name type="scientific">Corynebacterium glucuronolyticum ATCC 51866</name>
    <dbReference type="NCBI Taxonomy" id="548478"/>
    <lineage>
        <taxon>Bacteria</taxon>
        <taxon>Bacillati</taxon>
        <taxon>Actinomycetota</taxon>
        <taxon>Actinomycetes</taxon>
        <taxon>Mycobacteriales</taxon>
        <taxon>Corynebacteriaceae</taxon>
        <taxon>Corynebacterium</taxon>
    </lineage>
</organism>
<dbReference type="GO" id="GO:0004425">
    <property type="term" value="F:indole-3-glycerol-phosphate synthase activity"/>
    <property type="evidence" value="ECO:0007669"/>
    <property type="project" value="UniProtKB-EC"/>
</dbReference>
<evidence type="ECO:0000256" key="4">
    <source>
        <dbReference type="ARBA" id="ARBA00022605"/>
    </source>
</evidence>
<dbReference type="EC" id="4.1.1.48" evidence="3"/>
<dbReference type="PANTHER" id="PTHR22854:SF2">
    <property type="entry name" value="INDOLE-3-GLYCEROL-PHOSPHATE SYNTHASE"/>
    <property type="match status" value="1"/>
</dbReference>
<dbReference type="InterPro" id="IPR013798">
    <property type="entry name" value="Indole-3-glycerol_P_synth_dom"/>
</dbReference>
<dbReference type="InterPro" id="IPR013785">
    <property type="entry name" value="Aldolase_TIM"/>
</dbReference>
<dbReference type="InterPro" id="IPR011060">
    <property type="entry name" value="RibuloseP-bd_barrel"/>
</dbReference>
<dbReference type="InterPro" id="IPR045186">
    <property type="entry name" value="Indole-3-glycerol_P_synth"/>
</dbReference>
<keyword evidence="4" id="KW-0028">Amino-acid biosynthesis</keyword>
<accession>A0ABM9XLH1</accession>
<reference evidence="10 11" key="1">
    <citation type="submission" date="2009-01" db="EMBL/GenBank/DDBJ databases">
        <authorList>
            <person name="Qin X."/>
            <person name="Bachman B."/>
            <person name="Battles P."/>
            <person name="Bell A."/>
            <person name="Bess C."/>
            <person name="Bickham C."/>
            <person name="Chaboub L."/>
            <person name="Chen D."/>
            <person name="Coyle M."/>
            <person name="Deiros D.R."/>
            <person name="Dinh H."/>
            <person name="Forbes L."/>
            <person name="Fowler G."/>
            <person name="Francisco L."/>
            <person name="Fu Q."/>
            <person name="Gubbala S."/>
            <person name="Hale W."/>
            <person name="Han Y."/>
            <person name="Hemphill L."/>
            <person name="Highlander S.K."/>
            <person name="Hirani K."/>
            <person name="Hogues M."/>
            <person name="Jackson L."/>
            <person name="Jakkamsetti A."/>
            <person name="Javaid M."/>
            <person name="Jiang H."/>
            <person name="Korchina V."/>
            <person name="Kovar C."/>
            <person name="Lara F."/>
            <person name="Lee S."/>
            <person name="Mata R."/>
            <person name="Mathew T."/>
            <person name="Moen C."/>
            <person name="Morales K."/>
            <person name="Munidasa M."/>
            <person name="Nazareth L."/>
            <person name="Ngo R."/>
            <person name="Nguyen L."/>
            <person name="Okwuonu G."/>
            <person name="Ongeri F."/>
            <person name="Patil S."/>
            <person name="Petrosino J."/>
            <person name="Pham C."/>
            <person name="Pham P."/>
            <person name="Pu L.-L."/>
            <person name="Puazo M."/>
            <person name="Raj R."/>
            <person name="Reid J."/>
            <person name="Rouhana J."/>
            <person name="Saada N."/>
            <person name="Shang Y."/>
            <person name="Simmons D."/>
            <person name="Thornton R."/>
            <person name="Warren J."/>
            <person name="Weissenberger G."/>
            <person name="Zhang J."/>
            <person name="Zhang L."/>
            <person name="Zhou C."/>
            <person name="Zhu D."/>
            <person name="Muzny D."/>
            <person name="Worley K."/>
            <person name="Gibbs R."/>
        </authorList>
    </citation>
    <scope>NUCLEOTIDE SEQUENCE [LARGE SCALE GENOMIC DNA]</scope>
    <source>
        <strain evidence="10 11">ATCC 51866</strain>
    </source>
</reference>
<evidence type="ECO:0000256" key="6">
    <source>
        <dbReference type="ARBA" id="ARBA00022822"/>
    </source>
</evidence>
<evidence type="ECO:0000256" key="1">
    <source>
        <dbReference type="ARBA" id="ARBA00001633"/>
    </source>
</evidence>
<gene>
    <name evidence="10" type="primary">trpC</name>
    <name evidence="10" type="ORF">HMPREF0293_2505</name>
</gene>
<name>A0ABM9XLH1_9CORY</name>
<keyword evidence="5" id="KW-0210">Decarboxylase</keyword>
<sequence>MMATLFDNILEGVIADVAAREEVVPFKEIKRLSRNVPPARDVLSVLQKPGCCVIAEIKRADPVTNHVMPVADPATLARLCEESGACIIGCQTEGRRFNGSLEDVRTVKENVSAPVWCKSFIVDPYQVHEARYYGADLVALQVAALEQDRLVALLDRVHSLGMEAIVEVASEEEADRGVTAGARIIGVDARDMRTRTIDRGRFPLIAPGLPSSVVKVALSGVSTPVDLMRYAGAGADAVVVGEALSRSTTPDRLCRSLVAAGMHPACPSAR</sequence>
<evidence type="ECO:0000313" key="10">
    <source>
        <dbReference type="EMBL" id="EEI61967.1"/>
    </source>
</evidence>
<dbReference type="CDD" id="cd00331">
    <property type="entry name" value="IGPS"/>
    <property type="match status" value="1"/>
</dbReference>
<comment type="catalytic activity">
    <reaction evidence="1">
        <text>1-(2-carboxyphenylamino)-1-deoxy-D-ribulose 5-phosphate + H(+) = (1S,2R)-1-C-(indol-3-yl)glycerol 3-phosphate + CO2 + H2O</text>
        <dbReference type="Rhea" id="RHEA:23476"/>
        <dbReference type="ChEBI" id="CHEBI:15377"/>
        <dbReference type="ChEBI" id="CHEBI:15378"/>
        <dbReference type="ChEBI" id="CHEBI:16526"/>
        <dbReference type="ChEBI" id="CHEBI:58613"/>
        <dbReference type="ChEBI" id="CHEBI:58866"/>
        <dbReference type="EC" id="4.1.1.48"/>
    </reaction>
</comment>
<evidence type="ECO:0000256" key="7">
    <source>
        <dbReference type="ARBA" id="ARBA00023141"/>
    </source>
</evidence>
<dbReference type="Pfam" id="PF00218">
    <property type="entry name" value="IGPS"/>
    <property type="match status" value="1"/>
</dbReference>
<keyword evidence="7" id="KW-0057">Aromatic amino acid biosynthesis</keyword>
<evidence type="ECO:0000256" key="5">
    <source>
        <dbReference type="ARBA" id="ARBA00022793"/>
    </source>
</evidence>
<dbReference type="EMBL" id="ACHF01000120">
    <property type="protein sequence ID" value="EEI61967.1"/>
    <property type="molecule type" value="Genomic_DNA"/>
</dbReference>
<comment type="pathway">
    <text evidence="2">Amino-acid biosynthesis; L-tryptophan biosynthesis; L-tryptophan from chorismate: step 4/5.</text>
</comment>
<feature type="domain" description="Indole-3-glycerol phosphate synthase" evidence="9">
    <location>
        <begin position="7"/>
        <end position="255"/>
    </location>
</feature>
<dbReference type="PANTHER" id="PTHR22854">
    <property type="entry name" value="TRYPTOPHAN BIOSYNTHESIS PROTEIN"/>
    <property type="match status" value="1"/>
</dbReference>
<dbReference type="SUPFAM" id="SSF51366">
    <property type="entry name" value="Ribulose-phoshate binding barrel"/>
    <property type="match status" value="1"/>
</dbReference>
<evidence type="ECO:0000256" key="2">
    <source>
        <dbReference type="ARBA" id="ARBA00004696"/>
    </source>
</evidence>
<evidence type="ECO:0000256" key="3">
    <source>
        <dbReference type="ARBA" id="ARBA00012362"/>
    </source>
</evidence>
<dbReference type="Gene3D" id="3.20.20.70">
    <property type="entry name" value="Aldolase class I"/>
    <property type="match status" value="1"/>
</dbReference>
<protein>
    <recommendedName>
        <fullName evidence="3">indole-3-glycerol-phosphate synthase</fullName>
        <ecNumber evidence="3">4.1.1.48</ecNumber>
    </recommendedName>
</protein>
<comment type="caution">
    <text evidence="10">The sequence shown here is derived from an EMBL/GenBank/DDBJ whole genome shotgun (WGS) entry which is preliminary data.</text>
</comment>
<dbReference type="Proteomes" id="UP000006237">
    <property type="component" value="Unassembled WGS sequence"/>
</dbReference>
<evidence type="ECO:0000313" key="11">
    <source>
        <dbReference type="Proteomes" id="UP000006237"/>
    </source>
</evidence>
<keyword evidence="8 10" id="KW-0456">Lyase</keyword>
<evidence type="ECO:0000256" key="8">
    <source>
        <dbReference type="ARBA" id="ARBA00023239"/>
    </source>
</evidence>
<keyword evidence="6" id="KW-0822">Tryptophan biosynthesis</keyword>
<evidence type="ECO:0000259" key="9">
    <source>
        <dbReference type="Pfam" id="PF00218"/>
    </source>
</evidence>
<proteinExistence type="predicted"/>
<keyword evidence="11" id="KW-1185">Reference proteome</keyword>